<dbReference type="Proteomes" id="UP000318521">
    <property type="component" value="Unassembled WGS sequence"/>
</dbReference>
<evidence type="ECO:0000256" key="1">
    <source>
        <dbReference type="SAM" id="Coils"/>
    </source>
</evidence>
<dbReference type="OrthoDB" id="9951709at2"/>
<sequence>MLGLSVITGMLGSAITSIVEKKIIEEPIERVFDNALNKFIIKNDEEKRNLNLELIRGVYRSVFKALKRINSEVIEIVDKEGDQSKWVANYLKEINKKSDKKLESIIEASNPFVEVEKALGYLSSLDNLEKSTFNKKGFEEDLIELALSIFKVESEIYENRVKTKIFSYTRQELISQIINNEEFNVIFSIHLNTSTNEKVKYLVGDSKIQNNKLNEIKSDLENLDKLLTGSLDRNSRDKQNEESEHLIIEINNKNEMVTSDKELFILINKAHDILMTGKTPIYIMKFHITKLFKVKLGKLNSEILNSENEEIILKIREDFRDYKTALERKEREAKDITNMLRVLYMNKSLYSYLYQTKEENLMICIKNIIEIGLGTSRNSNYTKGTLIEAYASQKLPSIKFSLTEEKETSFLKEDKDYILLRFQGSYFLFDLHEDTIVKKAIPAYLQIYCIFVERHPELKSDHKFNDLFSWYVGLA</sequence>
<name>A0A554A3J2_9BACI</name>
<keyword evidence="1" id="KW-0175">Coiled coil</keyword>
<keyword evidence="3" id="KW-1185">Reference proteome</keyword>
<dbReference type="AlphaFoldDB" id="A0A554A3J2"/>
<organism evidence="2 3">
    <name type="scientific">Alkalicoccobacillus porphyridii</name>
    <dbReference type="NCBI Taxonomy" id="2597270"/>
    <lineage>
        <taxon>Bacteria</taxon>
        <taxon>Bacillati</taxon>
        <taxon>Bacillota</taxon>
        <taxon>Bacilli</taxon>
        <taxon>Bacillales</taxon>
        <taxon>Bacillaceae</taxon>
        <taxon>Alkalicoccobacillus</taxon>
    </lineage>
</organism>
<comment type="caution">
    <text evidence="2">The sequence shown here is derived from an EMBL/GenBank/DDBJ whole genome shotgun (WGS) entry which is preliminary data.</text>
</comment>
<dbReference type="RefSeq" id="WP_143846604.1">
    <property type="nucleotide sequence ID" value="NZ_VLXZ01000001.1"/>
</dbReference>
<reference evidence="2 3" key="1">
    <citation type="submission" date="2019-07" db="EMBL/GenBank/DDBJ databases">
        <authorList>
            <person name="Park Y.J."/>
            <person name="Jeong S.E."/>
            <person name="Jung H.S."/>
        </authorList>
    </citation>
    <scope>NUCLEOTIDE SEQUENCE [LARGE SCALE GENOMIC DNA]</scope>
    <source>
        <strain evidence="3">P16(2019)</strain>
    </source>
</reference>
<evidence type="ECO:0000313" key="3">
    <source>
        <dbReference type="Proteomes" id="UP000318521"/>
    </source>
</evidence>
<gene>
    <name evidence="2" type="ORF">FN960_01525</name>
</gene>
<protein>
    <submittedName>
        <fullName evidence="2">Uncharacterized protein</fullName>
    </submittedName>
</protein>
<accession>A0A554A3J2</accession>
<proteinExistence type="predicted"/>
<feature type="coiled-coil region" evidence="1">
    <location>
        <begin position="312"/>
        <end position="339"/>
    </location>
</feature>
<evidence type="ECO:0000313" key="2">
    <source>
        <dbReference type="EMBL" id="TSB48259.1"/>
    </source>
</evidence>
<dbReference type="EMBL" id="VLXZ01000001">
    <property type="protein sequence ID" value="TSB48259.1"/>
    <property type="molecule type" value="Genomic_DNA"/>
</dbReference>